<dbReference type="EMBL" id="QZEZ01000008">
    <property type="protein sequence ID" value="RJK93833.1"/>
    <property type="molecule type" value="Genomic_DNA"/>
</dbReference>
<keyword evidence="3" id="KW-1185">Reference proteome</keyword>
<dbReference type="Gene3D" id="1.20.120.450">
    <property type="entry name" value="dinb family like domain"/>
    <property type="match status" value="1"/>
</dbReference>
<dbReference type="GO" id="GO:0046872">
    <property type="term" value="F:metal ion binding"/>
    <property type="evidence" value="ECO:0007669"/>
    <property type="project" value="InterPro"/>
</dbReference>
<proteinExistence type="predicted"/>
<dbReference type="InterPro" id="IPR017517">
    <property type="entry name" value="Maleyloyr_isom"/>
</dbReference>
<dbReference type="NCBIfam" id="TIGR03083">
    <property type="entry name" value="maleylpyruvate isomerase family mycothiol-dependent enzyme"/>
    <property type="match status" value="1"/>
</dbReference>
<protein>
    <submittedName>
        <fullName evidence="2">Maleylpyruvate isomerase family mycothiol-dependent enzyme</fullName>
    </submittedName>
</protein>
<evidence type="ECO:0000313" key="3">
    <source>
        <dbReference type="Proteomes" id="UP000265614"/>
    </source>
</evidence>
<reference evidence="2 3" key="1">
    <citation type="submission" date="2018-09" db="EMBL/GenBank/DDBJ databases">
        <title>YIM 75000 draft genome.</title>
        <authorList>
            <person name="Tang S."/>
            <person name="Feng Y."/>
        </authorList>
    </citation>
    <scope>NUCLEOTIDE SEQUENCE [LARGE SCALE GENOMIC DNA]</scope>
    <source>
        <strain evidence="2 3">YIM 75000</strain>
    </source>
</reference>
<evidence type="ECO:0000259" key="1">
    <source>
        <dbReference type="Pfam" id="PF11716"/>
    </source>
</evidence>
<organism evidence="2 3">
    <name type="scientific">Vallicoccus soli</name>
    <dbReference type="NCBI Taxonomy" id="2339232"/>
    <lineage>
        <taxon>Bacteria</taxon>
        <taxon>Bacillati</taxon>
        <taxon>Actinomycetota</taxon>
        <taxon>Actinomycetes</taxon>
        <taxon>Motilibacterales</taxon>
        <taxon>Vallicoccaceae</taxon>
        <taxon>Vallicoccus</taxon>
    </lineage>
</organism>
<dbReference type="Pfam" id="PF11716">
    <property type="entry name" value="MDMPI_N"/>
    <property type="match status" value="1"/>
</dbReference>
<dbReference type="AlphaFoldDB" id="A0A3A3YXN3"/>
<comment type="caution">
    <text evidence="2">The sequence shown here is derived from an EMBL/GenBank/DDBJ whole genome shotgun (WGS) entry which is preliminary data.</text>
</comment>
<sequence length="182" mass="18907">MNATLTRYRAAGEPLGALLAALPAGAWGAPSPCEGWAARDVVRHLVDTQREFLAGRGVELGPAPDVDADPAGAWARHAGAVEAALADEAVAAAPFDGYFGPTTTGETLERFYVWDMVVHRWDVATAAGLDAGLSEEELDRVEEGAAGFGEALYLEGVCRPGVQAPAGAGRAARVLARLGRRA</sequence>
<dbReference type="InterPro" id="IPR024344">
    <property type="entry name" value="MDMPI_metal-binding"/>
</dbReference>
<dbReference type="RefSeq" id="WP_119951504.1">
    <property type="nucleotide sequence ID" value="NZ_QZEZ01000008.1"/>
</dbReference>
<dbReference type="SUPFAM" id="SSF109854">
    <property type="entry name" value="DinB/YfiT-like putative metalloenzymes"/>
    <property type="match status" value="1"/>
</dbReference>
<name>A0A3A3YXN3_9ACTN</name>
<evidence type="ECO:0000313" key="2">
    <source>
        <dbReference type="EMBL" id="RJK93833.1"/>
    </source>
</evidence>
<keyword evidence="2" id="KW-0413">Isomerase</keyword>
<dbReference type="OrthoDB" id="5185819at2"/>
<gene>
    <name evidence="2" type="ORF">D5H78_16075</name>
</gene>
<dbReference type="Proteomes" id="UP000265614">
    <property type="component" value="Unassembled WGS sequence"/>
</dbReference>
<keyword evidence="2" id="KW-0670">Pyruvate</keyword>
<feature type="domain" description="Mycothiol-dependent maleylpyruvate isomerase metal-binding" evidence="1">
    <location>
        <begin position="9"/>
        <end position="124"/>
    </location>
</feature>
<dbReference type="GO" id="GO:0016853">
    <property type="term" value="F:isomerase activity"/>
    <property type="evidence" value="ECO:0007669"/>
    <property type="project" value="UniProtKB-KW"/>
</dbReference>
<dbReference type="InterPro" id="IPR034660">
    <property type="entry name" value="DinB/YfiT-like"/>
</dbReference>
<accession>A0A3A3YXN3</accession>